<gene>
    <name evidence="1" type="ORF">SPARVUS_LOCUS9575064</name>
</gene>
<keyword evidence="2" id="KW-1185">Reference proteome</keyword>
<sequence>MPLLDISHRRVPRKPIRRVTGSPCFRTHL</sequence>
<dbReference type="Proteomes" id="UP001162483">
    <property type="component" value="Unassembled WGS sequence"/>
</dbReference>
<comment type="caution">
    <text evidence="1">The sequence shown here is derived from an EMBL/GenBank/DDBJ whole genome shotgun (WGS) entry which is preliminary data.</text>
</comment>
<protein>
    <submittedName>
        <fullName evidence="1">Uncharacterized protein</fullName>
    </submittedName>
</protein>
<name>A0ABN9EBJ8_9NEOB</name>
<evidence type="ECO:0000313" key="2">
    <source>
        <dbReference type="Proteomes" id="UP001162483"/>
    </source>
</evidence>
<accession>A0ABN9EBJ8</accession>
<proteinExistence type="predicted"/>
<evidence type="ECO:0000313" key="1">
    <source>
        <dbReference type="EMBL" id="CAI9582013.1"/>
    </source>
</evidence>
<reference evidence="1" key="1">
    <citation type="submission" date="2023-05" db="EMBL/GenBank/DDBJ databases">
        <authorList>
            <person name="Stuckert A."/>
        </authorList>
    </citation>
    <scope>NUCLEOTIDE SEQUENCE</scope>
</reference>
<dbReference type="EMBL" id="CATNWA010015326">
    <property type="protein sequence ID" value="CAI9582013.1"/>
    <property type="molecule type" value="Genomic_DNA"/>
</dbReference>
<organism evidence="1 2">
    <name type="scientific">Staurois parvus</name>
    <dbReference type="NCBI Taxonomy" id="386267"/>
    <lineage>
        <taxon>Eukaryota</taxon>
        <taxon>Metazoa</taxon>
        <taxon>Chordata</taxon>
        <taxon>Craniata</taxon>
        <taxon>Vertebrata</taxon>
        <taxon>Euteleostomi</taxon>
        <taxon>Amphibia</taxon>
        <taxon>Batrachia</taxon>
        <taxon>Anura</taxon>
        <taxon>Neobatrachia</taxon>
        <taxon>Ranoidea</taxon>
        <taxon>Ranidae</taxon>
        <taxon>Staurois</taxon>
    </lineage>
</organism>